<dbReference type="InterPro" id="IPR039448">
    <property type="entry name" value="Beta_helix"/>
</dbReference>
<protein>
    <submittedName>
        <fullName evidence="3">DUF1565 domain-containing protein</fullName>
    </submittedName>
</protein>
<sequence length="534" mass="55736">MRIDAVSSFFGLGFSTSLALAIVGCPPSFVAPCRDVDCEPSQNDGGVEDLAKRRTPLGITSVTIDGNPSRMIRQGFGGAPSNGTTTVRLIGDQLDTVTGISVGDGPNALPGAILSKTSTELAFTVAVRHGAPIGRQPVVATAPYDSAKFTDAIEITAITAAPVGSDALDVALDSTGTHEHPLRSMTRAITLAEAGDTVFLKNGTYDMVHGETFAKPTKHQVIPNVPPDIIIKGESTNGTLLQGPPATDCTNFENAFVALATAEKARIETLGISDFCWVGIHTERDVMVKSVAIRRVGTGVSAGANVTLDSMDIAESNDGIHLKNRAGTVIISNSHVHHNGTGIQGAADAALVITSSEIDHNGLSNEIDFNGGLVVAGPTTVEDVKFSENQPFGVNITDLGATGPLVISKSSFSANLSAGIFVGGTARVSVRHSSFDRDSKAIYVTSDSIIDLGTQDNLGENSFTICSMCDGIFDARPATVERLSPISLTGNNWSDGEPPHGCSDVDHPKTVHPPRQWHIEHPGACSSKGNVIIN</sequence>
<feature type="signal peptide" evidence="1">
    <location>
        <begin position="1"/>
        <end position="21"/>
    </location>
</feature>
<dbReference type="EMBL" id="CP089983">
    <property type="protein sequence ID" value="WXB10288.1"/>
    <property type="molecule type" value="Genomic_DNA"/>
</dbReference>
<dbReference type="PROSITE" id="PS51257">
    <property type="entry name" value="PROKAR_LIPOPROTEIN"/>
    <property type="match status" value="1"/>
</dbReference>
<dbReference type="InterPro" id="IPR011050">
    <property type="entry name" value="Pectin_lyase_fold/virulence"/>
</dbReference>
<evidence type="ECO:0000256" key="1">
    <source>
        <dbReference type="SAM" id="SignalP"/>
    </source>
</evidence>
<keyword evidence="1" id="KW-0732">Signal</keyword>
<dbReference type="SMART" id="SM00710">
    <property type="entry name" value="PbH1"/>
    <property type="match status" value="5"/>
</dbReference>
<dbReference type="SUPFAM" id="SSF51126">
    <property type="entry name" value="Pectin lyase-like"/>
    <property type="match status" value="1"/>
</dbReference>
<proteinExistence type="predicted"/>
<keyword evidence="4" id="KW-1185">Reference proteome</keyword>
<evidence type="ECO:0000259" key="2">
    <source>
        <dbReference type="Pfam" id="PF13229"/>
    </source>
</evidence>
<dbReference type="InterPro" id="IPR012334">
    <property type="entry name" value="Pectin_lyas_fold"/>
</dbReference>
<gene>
    <name evidence="3" type="ORF">LVJ94_24045</name>
</gene>
<feature type="chain" id="PRO_5046567536" evidence="1">
    <location>
        <begin position="22"/>
        <end position="534"/>
    </location>
</feature>
<dbReference type="RefSeq" id="WP_394839965.1">
    <property type="nucleotide sequence ID" value="NZ_CP089929.1"/>
</dbReference>
<evidence type="ECO:0000313" key="4">
    <source>
        <dbReference type="Proteomes" id="UP001374803"/>
    </source>
</evidence>
<dbReference type="Proteomes" id="UP001374803">
    <property type="component" value="Chromosome"/>
</dbReference>
<dbReference type="InterPro" id="IPR006626">
    <property type="entry name" value="PbH1"/>
</dbReference>
<dbReference type="Pfam" id="PF13229">
    <property type="entry name" value="Beta_helix"/>
    <property type="match status" value="1"/>
</dbReference>
<evidence type="ECO:0000313" key="3">
    <source>
        <dbReference type="EMBL" id="WXB10288.1"/>
    </source>
</evidence>
<organism evidence="3 4">
    <name type="scientific">Pendulispora rubella</name>
    <dbReference type="NCBI Taxonomy" id="2741070"/>
    <lineage>
        <taxon>Bacteria</taxon>
        <taxon>Pseudomonadati</taxon>
        <taxon>Myxococcota</taxon>
        <taxon>Myxococcia</taxon>
        <taxon>Myxococcales</taxon>
        <taxon>Sorangiineae</taxon>
        <taxon>Pendulisporaceae</taxon>
        <taxon>Pendulispora</taxon>
    </lineage>
</organism>
<reference evidence="3" key="1">
    <citation type="submission" date="2021-12" db="EMBL/GenBank/DDBJ databases">
        <title>Discovery of the Pendulisporaceae a myxobacterial family with distinct sporulation behavior and unique specialized metabolism.</title>
        <authorList>
            <person name="Garcia R."/>
            <person name="Popoff A."/>
            <person name="Bader C.D."/>
            <person name="Loehr J."/>
            <person name="Walesch S."/>
            <person name="Walt C."/>
            <person name="Boldt J."/>
            <person name="Bunk B."/>
            <person name="Haeckl F.J.F.P.J."/>
            <person name="Gunesch A.P."/>
            <person name="Birkelbach J."/>
            <person name="Nuebel U."/>
            <person name="Pietschmann T."/>
            <person name="Bach T."/>
            <person name="Mueller R."/>
        </authorList>
    </citation>
    <scope>NUCLEOTIDE SEQUENCE</scope>
    <source>
        <strain evidence="3">MSr11367</strain>
    </source>
</reference>
<dbReference type="Gene3D" id="2.160.20.10">
    <property type="entry name" value="Single-stranded right-handed beta-helix, Pectin lyase-like"/>
    <property type="match status" value="1"/>
</dbReference>
<name>A0ABZ2LKA7_9BACT</name>
<accession>A0ABZ2LKA7</accession>
<feature type="domain" description="Right handed beta helix" evidence="2">
    <location>
        <begin position="303"/>
        <end position="448"/>
    </location>
</feature>